<dbReference type="Proteomes" id="UP001228905">
    <property type="component" value="Unassembled WGS sequence"/>
</dbReference>
<keyword evidence="5" id="KW-1185">Reference proteome</keyword>
<feature type="coiled-coil region" evidence="1">
    <location>
        <begin position="37"/>
        <end position="64"/>
    </location>
</feature>
<accession>A0ABU0IML0</accession>
<reference evidence="4 5" key="1">
    <citation type="submission" date="2023-07" db="EMBL/GenBank/DDBJ databases">
        <title>Genomic Encyclopedia of Type Strains, Phase IV (KMG-IV): sequencing the most valuable type-strain genomes for metagenomic binning, comparative biology and taxonomic classification.</title>
        <authorList>
            <person name="Goeker M."/>
        </authorList>
    </citation>
    <scope>NUCLEOTIDE SEQUENCE [LARGE SCALE GENOMIC DNA]</scope>
    <source>
        <strain evidence="4 5">DSM 18695</strain>
    </source>
</reference>
<evidence type="ECO:0000313" key="5">
    <source>
        <dbReference type="Proteomes" id="UP001228905"/>
    </source>
</evidence>
<proteinExistence type="predicted"/>
<feature type="signal peptide" evidence="3">
    <location>
        <begin position="1"/>
        <end position="26"/>
    </location>
</feature>
<dbReference type="RefSeq" id="WP_307344661.1">
    <property type="nucleotide sequence ID" value="NZ_JAUSVS010000001.1"/>
</dbReference>
<sequence length="466" mass="49312">MKRAVSRLGLCAAVAAISLTALPAQAAEPAPDLATLQQEIAQMRADYEARISALEAKLAQAQAAAPAAVPTDTADASADATPPAGSEDQSPPVDEASAEPVAAPTANGNAQNPGVSVVLNGNYFADSRDPAASRIAGFPLGDEAGPPVRGFSLAESEITLAANVDPYMSANLTVSFDGQGAADVEEAYIQSTALPGGFTLKGGRFFSGIGYLNERHAHNWSFIDMPLPYRALLGGQLGDDGVQIRWLAPVGMFLEFGAEAYRGDSFPAGGAASRGAGTQTVFVHTGGDFNDSWSWLGALSYVRAKSDGRETFDPINGLDSFTGDTKLGIVSGVLKWAPGGNVVQRNLVLSGEYFFGNEKGQFNGLNADLDRSGWYAQAVYQFRPRWSAGLRYSRMSAGDVPFALAGSTLDDLGHNAWNASALVEYDSSEFGRFRLEYTRDEGDLNAGDQLWLQYTVVYGPHGAHRY</sequence>
<evidence type="ECO:0000313" key="4">
    <source>
        <dbReference type="EMBL" id="MDQ0462388.1"/>
    </source>
</evidence>
<evidence type="ECO:0000256" key="2">
    <source>
        <dbReference type="SAM" id="MobiDB-lite"/>
    </source>
</evidence>
<organism evidence="4 5">
    <name type="scientific">Caulobacter ginsengisoli</name>
    <dbReference type="NCBI Taxonomy" id="400775"/>
    <lineage>
        <taxon>Bacteria</taxon>
        <taxon>Pseudomonadati</taxon>
        <taxon>Pseudomonadota</taxon>
        <taxon>Alphaproteobacteria</taxon>
        <taxon>Caulobacterales</taxon>
        <taxon>Caulobacteraceae</taxon>
        <taxon>Caulobacter</taxon>
    </lineage>
</organism>
<evidence type="ECO:0000256" key="3">
    <source>
        <dbReference type="SAM" id="SignalP"/>
    </source>
</evidence>
<dbReference type="EMBL" id="JAUSVS010000001">
    <property type="protein sequence ID" value="MDQ0462388.1"/>
    <property type="molecule type" value="Genomic_DNA"/>
</dbReference>
<feature type="chain" id="PRO_5045606223" description="Porin" evidence="3">
    <location>
        <begin position="27"/>
        <end position="466"/>
    </location>
</feature>
<gene>
    <name evidence="4" type="ORF">QO010_000136</name>
</gene>
<protein>
    <recommendedName>
        <fullName evidence="6">Porin</fullName>
    </recommendedName>
</protein>
<evidence type="ECO:0008006" key="6">
    <source>
        <dbReference type="Google" id="ProtNLM"/>
    </source>
</evidence>
<dbReference type="InterPro" id="IPR023614">
    <property type="entry name" value="Porin_dom_sf"/>
</dbReference>
<name>A0ABU0IML0_9CAUL</name>
<feature type="compositionally biased region" description="Low complexity" evidence="2">
    <location>
        <begin position="67"/>
        <end position="84"/>
    </location>
</feature>
<evidence type="ECO:0000256" key="1">
    <source>
        <dbReference type="SAM" id="Coils"/>
    </source>
</evidence>
<feature type="region of interest" description="Disordered" evidence="2">
    <location>
        <begin position="67"/>
        <end position="113"/>
    </location>
</feature>
<dbReference type="Gene3D" id="2.40.160.10">
    <property type="entry name" value="Porin"/>
    <property type="match status" value="1"/>
</dbReference>
<keyword evidence="3" id="KW-0732">Signal</keyword>
<comment type="caution">
    <text evidence="4">The sequence shown here is derived from an EMBL/GenBank/DDBJ whole genome shotgun (WGS) entry which is preliminary data.</text>
</comment>
<keyword evidence="1" id="KW-0175">Coiled coil</keyword>
<dbReference type="SUPFAM" id="SSF56935">
    <property type="entry name" value="Porins"/>
    <property type="match status" value="1"/>
</dbReference>